<evidence type="ECO:0000313" key="2">
    <source>
        <dbReference type="EMBL" id="OMJ78042.1"/>
    </source>
</evidence>
<evidence type="ECO:0000313" key="3">
    <source>
        <dbReference type="Proteomes" id="UP000187209"/>
    </source>
</evidence>
<name>A0A1R2BMN4_9CILI</name>
<reference evidence="2 3" key="1">
    <citation type="submission" date="2016-11" db="EMBL/GenBank/DDBJ databases">
        <title>The macronuclear genome of Stentor coeruleus: a giant cell with tiny introns.</title>
        <authorList>
            <person name="Slabodnick M."/>
            <person name="Ruby J.G."/>
            <person name="Reiff S.B."/>
            <person name="Swart E.C."/>
            <person name="Gosai S."/>
            <person name="Prabakaran S."/>
            <person name="Witkowska E."/>
            <person name="Larue G.E."/>
            <person name="Fisher S."/>
            <person name="Freeman R.M."/>
            <person name="Gunawardena J."/>
            <person name="Chu W."/>
            <person name="Stover N.A."/>
            <person name="Gregory B.D."/>
            <person name="Nowacki M."/>
            <person name="Derisi J."/>
            <person name="Roy S.W."/>
            <person name="Marshall W.F."/>
            <person name="Sood P."/>
        </authorList>
    </citation>
    <scope>NUCLEOTIDE SEQUENCE [LARGE SCALE GENOMIC DNA]</scope>
    <source>
        <strain evidence="2">WM001</strain>
    </source>
</reference>
<dbReference type="Proteomes" id="UP000187209">
    <property type="component" value="Unassembled WGS sequence"/>
</dbReference>
<sequence>MRVSIAFAKGFRQNLSMYQAILEAEQERIEKQRREYLINISQQEKTPPVEEPKVVVKPKKSYDKHVSRLSKAVNNPVKPLVFQPKQRVLIPGKDLSGEIQTLRNQANETIKSMKETMEAQCLAINAAEAQVNNLEAKIKAQDVRNPITFNR</sequence>
<gene>
    <name evidence="2" type="ORF">SteCoe_22244</name>
</gene>
<dbReference type="EMBL" id="MPUH01000542">
    <property type="protein sequence ID" value="OMJ78042.1"/>
    <property type="molecule type" value="Genomic_DNA"/>
</dbReference>
<organism evidence="2 3">
    <name type="scientific">Stentor coeruleus</name>
    <dbReference type="NCBI Taxonomy" id="5963"/>
    <lineage>
        <taxon>Eukaryota</taxon>
        <taxon>Sar</taxon>
        <taxon>Alveolata</taxon>
        <taxon>Ciliophora</taxon>
        <taxon>Postciliodesmatophora</taxon>
        <taxon>Heterotrichea</taxon>
        <taxon>Heterotrichida</taxon>
        <taxon>Stentoridae</taxon>
        <taxon>Stentor</taxon>
    </lineage>
</organism>
<comment type="caution">
    <text evidence="2">The sequence shown here is derived from an EMBL/GenBank/DDBJ whole genome shotgun (WGS) entry which is preliminary data.</text>
</comment>
<evidence type="ECO:0000256" key="1">
    <source>
        <dbReference type="SAM" id="Coils"/>
    </source>
</evidence>
<dbReference type="AlphaFoldDB" id="A0A1R2BMN4"/>
<keyword evidence="1" id="KW-0175">Coiled coil</keyword>
<keyword evidence="3" id="KW-1185">Reference proteome</keyword>
<proteinExistence type="predicted"/>
<feature type="coiled-coil region" evidence="1">
    <location>
        <begin position="99"/>
        <end position="144"/>
    </location>
</feature>
<accession>A0A1R2BMN4</accession>
<protein>
    <submittedName>
        <fullName evidence="2">Uncharacterized protein</fullName>
    </submittedName>
</protein>